<dbReference type="GO" id="GO:0043709">
    <property type="term" value="P:cell adhesion involved in single-species biofilm formation"/>
    <property type="evidence" value="ECO:0007669"/>
    <property type="project" value="TreeGrafter"/>
</dbReference>
<dbReference type="CDD" id="cd00130">
    <property type="entry name" value="PAS"/>
    <property type="match status" value="1"/>
</dbReference>
<dbReference type="SUPFAM" id="SSF55785">
    <property type="entry name" value="PYP-like sensor domain (PAS domain)"/>
    <property type="match status" value="1"/>
</dbReference>
<keyword evidence="1" id="KW-0812">Transmembrane</keyword>
<sequence length="508" mass="54552">MRTAIVALYAGAGLIALVYAALTYRRRSGTPLALPLSLVMAGAAGWSLTSACALVAPTFGPALGFHYAIFPGVAMVVAGFFWHTMVASGHRPPRPALILIEPLLLVAVIATDPWHHTFYRKVEAGSFGVVAQPGPGYWVHVLYGYVLMAVGTVLVIRAMRRAVRGQRRTYRWFLVGAIAPTAGNLVTVFLDVDMRGLDLTPVLFLVTGVVWWWSDRSGVTSERVPVTYAQVISALSDAVMVLDPHGRFLDVNPAATKLLAAVNPAGGAVIGKRWQEVADPHFTAMVADTGQTTISGPSGEVYDFRVVKIEAADGSSTGTVVVARDITELERLRAELTEQAVRDGLTGVYNRRQLDAVLEAQAHAAAEGHPLSIVMIDVDHFKAVNDRYGHAIGDQVLVHLARQLTGSVRECDMVARYGGEEFVVVLPGVPAQAAAERADLWRRQCAATSVETPLGTLHVTFSAGVAQLTAGGSPDDLLRLADEALYRAKRAGRNQILVAEPTSTSQHW</sequence>
<dbReference type="SMART" id="SM00267">
    <property type="entry name" value="GGDEF"/>
    <property type="match status" value="1"/>
</dbReference>
<dbReference type="InterPro" id="IPR031621">
    <property type="entry name" value="HisKA_7TM"/>
</dbReference>
<dbReference type="InterPro" id="IPR043128">
    <property type="entry name" value="Rev_trsase/Diguanyl_cyclase"/>
</dbReference>
<dbReference type="GO" id="GO:0052621">
    <property type="term" value="F:diguanylate cyclase activity"/>
    <property type="evidence" value="ECO:0007669"/>
    <property type="project" value="TreeGrafter"/>
</dbReference>
<dbReference type="PANTHER" id="PTHR45138:SF9">
    <property type="entry name" value="DIGUANYLATE CYCLASE DGCM-RELATED"/>
    <property type="match status" value="1"/>
</dbReference>
<dbReference type="InterPro" id="IPR050469">
    <property type="entry name" value="Diguanylate_Cyclase"/>
</dbReference>
<dbReference type="GO" id="GO:0005886">
    <property type="term" value="C:plasma membrane"/>
    <property type="evidence" value="ECO:0007669"/>
    <property type="project" value="TreeGrafter"/>
</dbReference>
<keyword evidence="1" id="KW-0472">Membrane</keyword>
<dbReference type="GO" id="GO:1902201">
    <property type="term" value="P:negative regulation of bacterial-type flagellum-dependent cell motility"/>
    <property type="evidence" value="ECO:0007669"/>
    <property type="project" value="TreeGrafter"/>
</dbReference>
<feature type="transmembrane region" description="Helical" evidence="1">
    <location>
        <begin position="137"/>
        <end position="158"/>
    </location>
</feature>
<dbReference type="Proteomes" id="UP000578112">
    <property type="component" value="Unassembled WGS sequence"/>
</dbReference>
<dbReference type="AlphaFoldDB" id="A0A7W7MQU7"/>
<keyword evidence="4" id="KW-1185">Reference proteome</keyword>
<dbReference type="InterPro" id="IPR000160">
    <property type="entry name" value="GGDEF_dom"/>
</dbReference>
<evidence type="ECO:0000259" key="2">
    <source>
        <dbReference type="PROSITE" id="PS50887"/>
    </source>
</evidence>
<feature type="transmembrane region" description="Helical" evidence="1">
    <location>
        <begin position="65"/>
        <end position="84"/>
    </location>
</feature>
<dbReference type="EMBL" id="JACHNH010000001">
    <property type="protein sequence ID" value="MBB4763087.1"/>
    <property type="molecule type" value="Genomic_DNA"/>
</dbReference>
<feature type="transmembrane region" description="Helical" evidence="1">
    <location>
        <begin position="6"/>
        <end position="24"/>
    </location>
</feature>
<dbReference type="NCBIfam" id="TIGR00254">
    <property type="entry name" value="GGDEF"/>
    <property type="match status" value="1"/>
</dbReference>
<dbReference type="InterPro" id="IPR013656">
    <property type="entry name" value="PAS_4"/>
</dbReference>
<dbReference type="Pfam" id="PF00990">
    <property type="entry name" value="GGDEF"/>
    <property type="match status" value="1"/>
</dbReference>
<evidence type="ECO:0000256" key="1">
    <source>
        <dbReference type="SAM" id="Phobius"/>
    </source>
</evidence>
<reference evidence="3 4" key="1">
    <citation type="submission" date="2020-08" db="EMBL/GenBank/DDBJ databases">
        <title>Sequencing the genomes of 1000 actinobacteria strains.</title>
        <authorList>
            <person name="Klenk H.-P."/>
        </authorList>
    </citation>
    <scope>NUCLEOTIDE SEQUENCE [LARGE SCALE GENOMIC DNA]</scope>
    <source>
        <strain evidence="3 4">DSM 43149</strain>
    </source>
</reference>
<dbReference type="SUPFAM" id="SSF55073">
    <property type="entry name" value="Nucleotide cyclase"/>
    <property type="match status" value="1"/>
</dbReference>
<evidence type="ECO:0000313" key="4">
    <source>
        <dbReference type="Proteomes" id="UP000578112"/>
    </source>
</evidence>
<dbReference type="PANTHER" id="PTHR45138">
    <property type="entry name" value="REGULATORY COMPONENTS OF SENSORY TRANSDUCTION SYSTEM"/>
    <property type="match status" value="1"/>
</dbReference>
<dbReference type="Pfam" id="PF16927">
    <property type="entry name" value="HisKA_7TM"/>
    <property type="match status" value="1"/>
</dbReference>
<dbReference type="InterPro" id="IPR035965">
    <property type="entry name" value="PAS-like_dom_sf"/>
</dbReference>
<keyword evidence="1" id="KW-1133">Transmembrane helix</keyword>
<dbReference type="Gene3D" id="3.30.70.270">
    <property type="match status" value="1"/>
</dbReference>
<feature type="transmembrane region" description="Helical" evidence="1">
    <location>
        <begin position="36"/>
        <end position="59"/>
    </location>
</feature>
<feature type="transmembrane region" description="Helical" evidence="1">
    <location>
        <begin position="170"/>
        <end position="190"/>
    </location>
</feature>
<dbReference type="InterPro" id="IPR029787">
    <property type="entry name" value="Nucleotide_cyclase"/>
</dbReference>
<name>A0A7W7MQU7_9ACTN</name>
<proteinExistence type="predicted"/>
<dbReference type="FunFam" id="3.30.70.270:FF:000001">
    <property type="entry name" value="Diguanylate cyclase domain protein"/>
    <property type="match status" value="1"/>
</dbReference>
<dbReference type="PROSITE" id="PS50887">
    <property type="entry name" value="GGDEF"/>
    <property type="match status" value="1"/>
</dbReference>
<dbReference type="RefSeq" id="WP_184994443.1">
    <property type="nucleotide sequence ID" value="NZ_BOMK01000059.1"/>
</dbReference>
<organism evidence="3 4">
    <name type="scientific">Actinoplanes digitatis</name>
    <dbReference type="NCBI Taxonomy" id="1868"/>
    <lineage>
        <taxon>Bacteria</taxon>
        <taxon>Bacillati</taxon>
        <taxon>Actinomycetota</taxon>
        <taxon>Actinomycetes</taxon>
        <taxon>Micromonosporales</taxon>
        <taxon>Micromonosporaceae</taxon>
        <taxon>Actinoplanes</taxon>
    </lineage>
</organism>
<protein>
    <submittedName>
        <fullName evidence="3">Diguanylate cyclase (GGDEF)-like protein</fullName>
    </submittedName>
</protein>
<feature type="domain" description="GGDEF" evidence="2">
    <location>
        <begin position="369"/>
        <end position="501"/>
    </location>
</feature>
<dbReference type="CDD" id="cd01949">
    <property type="entry name" value="GGDEF"/>
    <property type="match status" value="1"/>
</dbReference>
<dbReference type="Pfam" id="PF08448">
    <property type="entry name" value="PAS_4"/>
    <property type="match status" value="1"/>
</dbReference>
<accession>A0A7W7MQU7</accession>
<dbReference type="InterPro" id="IPR000014">
    <property type="entry name" value="PAS"/>
</dbReference>
<dbReference type="Gene3D" id="3.30.450.20">
    <property type="entry name" value="PAS domain"/>
    <property type="match status" value="1"/>
</dbReference>
<comment type="caution">
    <text evidence="3">The sequence shown here is derived from an EMBL/GenBank/DDBJ whole genome shotgun (WGS) entry which is preliminary data.</text>
</comment>
<gene>
    <name evidence="3" type="ORF">BJ971_003643</name>
</gene>
<evidence type="ECO:0000313" key="3">
    <source>
        <dbReference type="EMBL" id="MBB4763087.1"/>
    </source>
</evidence>